<reference evidence="6 7" key="1">
    <citation type="submission" date="2018-07" db="EMBL/GenBank/DDBJ databases">
        <title>The draft genome of Phyllobacterium salinisoli.</title>
        <authorList>
            <person name="Liu L."/>
            <person name="Li L."/>
            <person name="Zhang X."/>
            <person name="Liang L."/>
        </authorList>
    </citation>
    <scope>NUCLEOTIDE SEQUENCE [LARGE SCALE GENOMIC DNA]</scope>
    <source>
        <strain evidence="6 7">LLAN61</strain>
    </source>
</reference>
<gene>
    <name evidence="6" type="ORF">DUT91_22740</name>
</gene>
<evidence type="ECO:0000313" key="7">
    <source>
        <dbReference type="Proteomes" id="UP000253420"/>
    </source>
</evidence>
<sequence length="335" mass="36974">MTNRKLSSVLSLIEERRREHSKPSERKDVRFVALVVEGGAMRGVVSGGMVSALEQLELTNSIDAVYGSSAGAIAGAYFIAGQATYGTTIYYENINNSNFIDITRGFVGKSVVSLEYLLDDVCVHQKPLDCDAIIKSPIELNVVAASLSAQKAIILKKFKSGEELRTALKGSSRIPFFAGSPVEWNGDRLLDASLYESIPYKQALADPRVTDILVLLTRPKGNLRSAPGFVDKYFVIPYLRKLSPIIADHYSKREVDYKDELDELASLSVETEGGKNVFMIQLASTDIKVSSLEKSRKKLVQGAVSGFKAVYNSFGYQADEFIEVIVPYRQHRTLV</sequence>
<dbReference type="InterPro" id="IPR002641">
    <property type="entry name" value="PNPLA_dom"/>
</dbReference>
<dbReference type="GO" id="GO:0016787">
    <property type="term" value="F:hydrolase activity"/>
    <property type="evidence" value="ECO:0007669"/>
    <property type="project" value="UniProtKB-UniRule"/>
</dbReference>
<comment type="caution">
    <text evidence="4">Lacks conserved residue(s) required for the propagation of feature annotation.</text>
</comment>
<dbReference type="PANTHER" id="PTHR14226:SF64">
    <property type="entry name" value="PNPLA DOMAIN-CONTAINING PROTEIN"/>
    <property type="match status" value="1"/>
</dbReference>
<dbReference type="InterPro" id="IPR016035">
    <property type="entry name" value="Acyl_Trfase/lysoPLipase"/>
</dbReference>
<keyword evidence="2 4" id="KW-0442">Lipid degradation</keyword>
<keyword evidence="3 4" id="KW-0443">Lipid metabolism</keyword>
<dbReference type="PANTHER" id="PTHR14226">
    <property type="entry name" value="NEUROPATHY TARGET ESTERASE/SWISS CHEESE D.MELANOGASTER"/>
    <property type="match status" value="1"/>
</dbReference>
<evidence type="ECO:0000256" key="3">
    <source>
        <dbReference type="ARBA" id="ARBA00023098"/>
    </source>
</evidence>
<comment type="caution">
    <text evidence="6">The sequence shown here is derived from an EMBL/GenBank/DDBJ whole genome shotgun (WGS) entry which is preliminary data.</text>
</comment>
<feature type="active site" description="Proton acceptor" evidence="4">
    <location>
        <position position="191"/>
    </location>
</feature>
<dbReference type="SUPFAM" id="SSF52151">
    <property type="entry name" value="FabD/lysophospholipase-like"/>
    <property type="match status" value="1"/>
</dbReference>
<evidence type="ECO:0000259" key="5">
    <source>
        <dbReference type="PROSITE" id="PS51635"/>
    </source>
</evidence>
<proteinExistence type="predicted"/>
<dbReference type="AlphaFoldDB" id="A0A368JWT5"/>
<keyword evidence="7" id="KW-1185">Reference proteome</keyword>
<protein>
    <recommendedName>
        <fullName evidence="5">PNPLA domain-containing protein</fullName>
    </recommendedName>
</protein>
<accession>A0A368JWT5</accession>
<dbReference type="Proteomes" id="UP000253420">
    <property type="component" value="Unassembled WGS sequence"/>
</dbReference>
<name>A0A368JWT5_9HYPH</name>
<dbReference type="OrthoDB" id="4080114at2"/>
<dbReference type="PROSITE" id="PS51635">
    <property type="entry name" value="PNPLA"/>
    <property type="match status" value="1"/>
</dbReference>
<feature type="short sequence motif" description="GXSXG" evidence="4">
    <location>
        <begin position="67"/>
        <end position="71"/>
    </location>
</feature>
<feature type="active site" description="Nucleophile" evidence="4">
    <location>
        <position position="69"/>
    </location>
</feature>
<dbReference type="GO" id="GO:0016042">
    <property type="term" value="P:lipid catabolic process"/>
    <property type="evidence" value="ECO:0007669"/>
    <property type="project" value="UniProtKB-UniRule"/>
</dbReference>
<dbReference type="Pfam" id="PF01734">
    <property type="entry name" value="Patatin"/>
    <property type="match status" value="1"/>
</dbReference>
<dbReference type="RefSeq" id="WP_114442745.1">
    <property type="nucleotide sequence ID" value="NZ_QOZG01000019.1"/>
</dbReference>
<evidence type="ECO:0000256" key="2">
    <source>
        <dbReference type="ARBA" id="ARBA00022963"/>
    </source>
</evidence>
<evidence type="ECO:0000256" key="1">
    <source>
        <dbReference type="ARBA" id="ARBA00022801"/>
    </source>
</evidence>
<feature type="domain" description="PNPLA" evidence="5">
    <location>
        <begin position="34"/>
        <end position="204"/>
    </location>
</feature>
<dbReference type="InterPro" id="IPR050301">
    <property type="entry name" value="NTE"/>
</dbReference>
<evidence type="ECO:0000313" key="6">
    <source>
        <dbReference type="EMBL" id="RCS21628.1"/>
    </source>
</evidence>
<organism evidence="6 7">
    <name type="scientific">Phyllobacterium salinisoli</name>
    <dbReference type="NCBI Taxonomy" id="1899321"/>
    <lineage>
        <taxon>Bacteria</taxon>
        <taxon>Pseudomonadati</taxon>
        <taxon>Pseudomonadota</taxon>
        <taxon>Alphaproteobacteria</taxon>
        <taxon>Hyphomicrobiales</taxon>
        <taxon>Phyllobacteriaceae</taxon>
        <taxon>Phyllobacterium</taxon>
    </lineage>
</organism>
<keyword evidence="1 4" id="KW-0378">Hydrolase</keyword>
<dbReference type="Gene3D" id="3.40.1090.10">
    <property type="entry name" value="Cytosolic phospholipase A2 catalytic domain"/>
    <property type="match status" value="1"/>
</dbReference>
<dbReference type="EMBL" id="QOZG01000019">
    <property type="protein sequence ID" value="RCS21628.1"/>
    <property type="molecule type" value="Genomic_DNA"/>
</dbReference>
<evidence type="ECO:0000256" key="4">
    <source>
        <dbReference type="PROSITE-ProRule" id="PRU01161"/>
    </source>
</evidence>